<reference evidence="1" key="1">
    <citation type="submission" date="2019-11" db="EMBL/GenBank/DDBJ databases">
        <authorList>
            <person name="Feng L."/>
        </authorList>
    </citation>
    <scope>NUCLEOTIDE SEQUENCE</scope>
    <source>
        <strain evidence="1">EMassiliensisLFYP7</strain>
    </source>
</reference>
<proteinExistence type="predicted"/>
<dbReference type="AlphaFoldDB" id="A0A6N3HUY5"/>
<protein>
    <submittedName>
        <fullName evidence="1">Uncharacterized protein</fullName>
    </submittedName>
</protein>
<evidence type="ECO:0000313" key="1">
    <source>
        <dbReference type="EMBL" id="VYU80844.1"/>
    </source>
</evidence>
<dbReference type="EMBL" id="CACRTZ010000037">
    <property type="protein sequence ID" value="VYU80844.1"/>
    <property type="molecule type" value="Genomic_DNA"/>
</dbReference>
<name>A0A6N3HUY5_9ENTR</name>
<gene>
    <name evidence="1" type="ORF">EMLFYP7_04498</name>
</gene>
<accession>A0A6N3HUY5</accession>
<sequence length="31" mass="3537">MLWWVISLFIAALVFAAVVIHSRLDDANSDY</sequence>
<organism evidence="1">
    <name type="scientific">Phytobacter massiliensis</name>
    <dbReference type="NCBI Taxonomy" id="1485952"/>
    <lineage>
        <taxon>Bacteria</taxon>
        <taxon>Pseudomonadati</taxon>
        <taxon>Pseudomonadota</taxon>
        <taxon>Gammaproteobacteria</taxon>
        <taxon>Enterobacterales</taxon>
        <taxon>Enterobacteriaceae</taxon>
        <taxon>Phytobacter</taxon>
    </lineage>
</organism>